<evidence type="ECO:0000256" key="1">
    <source>
        <dbReference type="SAM" id="SignalP"/>
    </source>
</evidence>
<dbReference type="AlphaFoldDB" id="A0A1G6DJZ3"/>
<dbReference type="OrthoDB" id="5470692at2"/>
<evidence type="ECO:0000313" key="2">
    <source>
        <dbReference type="EMBL" id="SDB45436.1"/>
    </source>
</evidence>
<keyword evidence="3" id="KW-1185">Reference proteome</keyword>
<name>A0A1G6DJZ3_9BACT</name>
<reference evidence="2 3" key="1">
    <citation type="submission" date="2016-10" db="EMBL/GenBank/DDBJ databases">
        <authorList>
            <person name="de Groot N.N."/>
        </authorList>
    </citation>
    <scope>NUCLEOTIDE SEQUENCE [LARGE SCALE GENOMIC DNA]</scope>
    <source>
        <strain evidence="2 3">ASO4-2</strain>
    </source>
</reference>
<sequence>MTRHPLPAIIFMLVQFYAMAAMAGSSTEMTAGAESEIICIYEQKLELQKAQEEILILKAILDAYHKANTHYLRLSAYTARKEECNDDIENTAIMQRPKPGWTVAVSRDLRGWLGKRVYIEGFGIRMVSDLMNSRYTKAIDILVPEVDEALKIGVRENVFVTLIEPLAQNEKGINQECMHFTSHSEP</sequence>
<dbReference type="EMBL" id="FMXO01000012">
    <property type="protein sequence ID" value="SDB45436.1"/>
    <property type="molecule type" value="Genomic_DNA"/>
</dbReference>
<accession>A0A1G6DJZ3</accession>
<keyword evidence="1" id="KW-0732">Signal</keyword>
<organism evidence="2 3">
    <name type="scientific">Desulfonatronum thiosulfatophilum</name>
    <dbReference type="NCBI Taxonomy" id="617002"/>
    <lineage>
        <taxon>Bacteria</taxon>
        <taxon>Pseudomonadati</taxon>
        <taxon>Thermodesulfobacteriota</taxon>
        <taxon>Desulfovibrionia</taxon>
        <taxon>Desulfovibrionales</taxon>
        <taxon>Desulfonatronaceae</taxon>
        <taxon>Desulfonatronum</taxon>
    </lineage>
</organism>
<protein>
    <submittedName>
        <fullName evidence="2">3D (Asp-Asp-Asp) domain-containing protein</fullName>
    </submittedName>
</protein>
<dbReference type="Proteomes" id="UP000198771">
    <property type="component" value="Unassembled WGS sequence"/>
</dbReference>
<evidence type="ECO:0000313" key="3">
    <source>
        <dbReference type="Proteomes" id="UP000198771"/>
    </source>
</evidence>
<feature type="chain" id="PRO_5011454853" evidence="1">
    <location>
        <begin position="24"/>
        <end position="186"/>
    </location>
</feature>
<gene>
    <name evidence="2" type="ORF">SAMN05660653_02213</name>
</gene>
<feature type="signal peptide" evidence="1">
    <location>
        <begin position="1"/>
        <end position="23"/>
    </location>
</feature>
<dbReference type="CDD" id="cd22784">
    <property type="entry name" value="DPBB_MltA_YuiC-like"/>
    <property type="match status" value="1"/>
</dbReference>
<dbReference type="RefSeq" id="WP_092121463.1">
    <property type="nucleotide sequence ID" value="NZ_FMXO01000012.1"/>
</dbReference>
<proteinExistence type="predicted"/>